<dbReference type="EMBL" id="VDFQ02000001">
    <property type="protein sequence ID" value="KAA1424561.1"/>
    <property type="molecule type" value="Genomic_DNA"/>
</dbReference>
<dbReference type="AlphaFoldDB" id="A0A5Q6S2W9"/>
<keyword evidence="1" id="KW-0812">Transmembrane</keyword>
<keyword evidence="1" id="KW-0472">Membrane</keyword>
<dbReference type="RefSeq" id="WP_149767478.1">
    <property type="nucleotide sequence ID" value="NZ_VDFQ02000001.1"/>
</dbReference>
<evidence type="ECO:0000256" key="1">
    <source>
        <dbReference type="SAM" id="Phobius"/>
    </source>
</evidence>
<name>A0A5Q6S2W9_9ACTN</name>
<organism evidence="2 3">
    <name type="scientific">Mumia zhuanghuii</name>
    <dbReference type="NCBI Taxonomy" id="2585211"/>
    <lineage>
        <taxon>Bacteria</taxon>
        <taxon>Bacillati</taxon>
        <taxon>Actinomycetota</taxon>
        <taxon>Actinomycetes</taxon>
        <taxon>Propionibacteriales</taxon>
        <taxon>Nocardioidaceae</taxon>
        <taxon>Mumia</taxon>
    </lineage>
</organism>
<reference evidence="2 3" key="1">
    <citation type="submission" date="2019-09" db="EMBL/GenBank/DDBJ databases">
        <title>Mumia zhuanghuii sp. nov. isolated from the intestinal contents of plateau pika (Ochotona curzoniae) in the Qinghai-Tibet plateau of China.</title>
        <authorList>
            <person name="Tian Z."/>
        </authorList>
    </citation>
    <scope>NUCLEOTIDE SEQUENCE [LARGE SCALE GENOMIC DNA]</scope>
    <source>
        <strain evidence="3">350</strain>
    </source>
</reference>
<gene>
    <name evidence="2" type="ORF">FE697_001125</name>
</gene>
<feature type="transmembrane region" description="Helical" evidence="1">
    <location>
        <begin position="143"/>
        <end position="173"/>
    </location>
</feature>
<protein>
    <submittedName>
        <fullName evidence="2">Uncharacterized protein</fullName>
    </submittedName>
</protein>
<accession>A0A5Q6S2W9</accession>
<comment type="caution">
    <text evidence="2">The sequence shown here is derived from an EMBL/GenBank/DDBJ whole genome shotgun (WGS) entry which is preliminary data.</text>
</comment>
<sequence length="179" mass="18072">MPSRAWYGVGLALAVIGIVGAVLLGLAAVGVARNAEVTSLPPDGSLNVPVNRFAVWVEADVPAGSTGADLGVTCDLLPQGGAVIEVPAFRNQSASVGDWHLVALSATDSTSDWAGVPATLSCESTDPRLADATWGTGKQPQVLGVLALSLGALAIGVGGVVVGALAALLVWFLRRPRRA</sequence>
<evidence type="ECO:0000313" key="2">
    <source>
        <dbReference type="EMBL" id="KAA1424561.1"/>
    </source>
</evidence>
<evidence type="ECO:0000313" key="3">
    <source>
        <dbReference type="Proteomes" id="UP000307768"/>
    </source>
</evidence>
<dbReference type="Proteomes" id="UP000307768">
    <property type="component" value="Unassembled WGS sequence"/>
</dbReference>
<keyword evidence="1" id="KW-1133">Transmembrane helix</keyword>
<proteinExistence type="predicted"/>
<feature type="transmembrane region" description="Helical" evidence="1">
    <location>
        <begin position="7"/>
        <end position="32"/>
    </location>
</feature>